<dbReference type="GO" id="GO:0006412">
    <property type="term" value="P:translation"/>
    <property type="evidence" value="ECO:0007669"/>
    <property type="project" value="InterPro"/>
</dbReference>
<keyword evidence="3" id="KW-0687">Ribonucleoprotein</keyword>
<dbReference type="EnsemblPlants" id="AUR62031787-RA">
    <property type="protein sequence ID" value="AUR62031787-RA:cds"/>
    <property type="gene ID" value="AUR62031787"/>
</dbReference>
<dbReference type="PANTHER" id="PTHR11994">
    <property type="entry name" value="60S RIBOSOMAL PROTEIN L11-RELATED"/>
    <property type="match status" value="1"/>
</dbReference>
<evidence type="ECO:0000256" key="3">
    <source>
        <dbReference type="ARBA" id="ARBA00023274"/>
    </source>
</evidence>
<proteinExistence type="inferred from homology"/>
<dbReference type="GO" id="GO:0003735">
    <property type="term" value="F:structural constituent of ribosome"/>
    <property type="evidence" value="ECO:0007669"/>
    <property type="project" value="InterPro"/>
</dbReference>
<keyword evidence="2" id="KW-0689">Ribosomal protein</keyword>
<evidence type="ECO:0000259" key="4">
    <source>
        <dbReference type="Pfam" id="PF00673"/>
    </source>
</evidence>
<protein>
    <recommendedName>
        <fullName evidence="8">Ribosomal protein L5 C-terminal domain-containing protein</fullName>
    </recommendedName>
</protein>
<evidence type="ECO:0000313" key="6">
    <source>
        <dbReference type="EnsemblPlants" id="AUR62031787-RA:cds"/>
    </source>
</evidence>
<dbReference type="InterPro" id="IPR032675">
    <property type="entry name" value="LRR_dom_sf"/>
</dbReference>
<dbReference type="Gramene" id="AUR62031787-RA">
    <property type="protein sequence ID" value="AUR62031787-RA:cds"/>
    <property type="gene ID" value="AUR62031787"/>
</dbReference>
<feature type="domain" description="Large ribosomal subunit protein uL5 C-terminal" evidence="4">
    <location>
        <begin position="206"/>
        <end position="299"/>
    </location>
</feature>
<evidence type="ECO:0000256" key="2">
    <source>
        <dbReference type="ARBA" id="ARBA00022980"/>
    </source>
</evidence>
<name>A0A803MLH5_CHEQI</name>
<dbReference type="FunFam" id="3.30.1440.10:FF:000002">
    <property type="entry name" value="60S ribosomal protein L11"/>
    <property type="match status" value="1"/>
</dbReference>
<dbReference type="Proteomes" id="UP000596660">
    <property type="component" value="Unplaced"/>
</dbReference>
<dbReference type="InterPro" id="IPR002132">
    <property type="entry name" value="Ribosomal_uL5"/>
</dbReference>
<comment type="similarity">
    <text evidence="1">Belongs to the universal ribosomal protein uL5 family.</text>
</comment>
<dbReference type="GO" id="GO:0005840">
    <property type="term" value="C:ribosome"/>
    <property type="evidence" value="ECO:0007669"/>
    <property type="project" value="UniProtKB-KW"/>
</dbReference>
<evidence type="ECO:0000313" key="7">
    <source>
        <dbReference type="Proteomes" id="UP000596660"/>
    </source>
</evidence>
<evidence type="ECO:0000259" key="5">
    <source>
        <dbReference type="Pfam" id="PF25019"/>
    </source>
</evidence>
<accession>A0A803MLH5</accession>
<dbReference type="InterPro" id="IPR031309">
    <property type="entry name" value="Ribosomal_uL5_C"/>
</dbReference>
<evidence type="ECO:0008006" key="8">
    <source>
        <dbReference type="Google" id="ProtNLM"/>
    </source>
</evidence>
<keyword evidence="7" id="KW-1185">Reference proteome</keyword>
<reference evidence="6" key="1">
    <citation type="journal article" date="2017" name="Nature">
        <title>The genome of Chenopodium quinoa.</title>
        <authorList>
            <person name="Jarvis D.E."/>
            <person name="Ho Y.S."/>
            <person name="Lightfoot D.J."/>
            <person name="Schmoeckel S.M."/>
            <person name="Li B."/>
            <person name="Borm T.J.A."/>
            <person name="Ohyanagi H."/>
            <person name="Mineta K."/>
            <person name="Michell C.T."/>
            <person name="Saber N."/>
            <person name="Kharbatia N.M."/>
            <person name="Rupper R.R."/>
            <person name="Sharp A.R."/>
            <person name="Dally N."/>
            <person name="Boughton B.A."/>
            <person name="Woo Y.H."/>
            <person name="Gao G."/>
            <person name="Schijlen E.G.W.M."/>
            <person name="Guo X."/>
            <person name="Momin A.A."/>
            <person name="Negrao S."/>
            <person name="Al-Babili S."/>
            <person name="Gehring C."/>
            <person name="Roessner U."/>
            <person name="Jung C."/>
            <person name="Murphy K."/>
            <person name="Arold S.T."/>
            <person name="Gojobori T."/>
            <person name="van der Linden C.G."/>
            <person name="van Loo E.N."/>
            <person name="Jellen E.N."/>
            <person name="Maughan P.J."/>
            <person name="Tester M."/>
        </authorList>
    </citation>
    <scope>NUCLEOTIDE SEQUENCE [LARGE SCALE GENOMIC DNA]</scope>
    <source>
        <strain evidence="6">cv. PI 614886</strain>
    </source>
</reference>
<dbReference type="Gene3D" id="3.80.10.10">
    <property type="entry name" value="Ribonuclease Inhibitor"/>
    <property type="match status" value="1"/>
</dbReference>
<dbReference type="GO" id="GO:1990904">
    <property type="term" value="C:ribonucleoprotein complex"/>
    <property type="evidence" value="ECO:0007669"/>
    <property type="project" value="UniProtKB-KW"/>
</dbReference>
<dbReference type="SUPFAM" id="SSF52058">
    <property type="entry name" value="L domain-like"/>
    <property type="match status" value="1"/>
</dbReference>
<dbReference type="Gene3D" id="3.30.1440.10">
    <property type="match status" value="1"/>
</dbReference>
<reference evidence="6" key="2">
    <citation type="submission" date="2021-03" db="UniProtKB">
        <authorList>
            <consortium name="EnsemblPlants"/>
        </authorList>
    </citation>
    <scope>IDENTIFICATION</scope>
</reference>
<evidence type="ECO:0000256" key="1">
    <source>
        <dbReference type="ARBA" id="ARBA00008553"/>
    </source>
</evidence>
<dbReference type="Pfam" id="PF25019">
    <property type="entry name" value="LRR_R13L1-DRL21"/>
    <property type="match status" value="1"/>
</dbReference>
<dbReference type="SUPFAM" id="SSF55282">
    <property type="entry name" value="RL5-like"/>
    <property type="match status" value="1"/>
</dbReference>
<sequence>MLGYHGVKLPAWAIDNNMVKSLPFLVKLHLEDCKDLEQVPRLGKLQNLKVLSLLSLEKLEYIEEDDPQASVSGLLTAEEPPYFPSLEQLWLKNLLKLKGWMKSGVELDDVRLSQLNSLVIDKCPELTWIPQSPILEDLTVYSFNERLMLMRIHEVSYSPPSSPSYLNIGIPSSSQSIDPGSSIEAFKCLSEMHIKYDKAVESTNEKIACNVTVRGDKAVQLLESGLKVKEYELLNKNFSHTGCFGFGIQEHIDLGIKYDFSTGIYGMDFYVVLERPGYRVGSHKRCKARVGNQHRVNKDDAMMWFQEQI</sequence>
<dbReference type="InterPro" id="IPR022803">
    <property type="entry name" value="Ribosomal_uL5_dom_sf"/>
</dbReference>
<dbReference type="AlphaFoldDB" id="A0A803MLH5"/>
<dbReference type="InterPro" id="IPR056789">
    <property type="entry name" value="LRR_R13L1-DRL21"/>
</dbReference>
<feature type="domain" description="R13L1/DRL21-like LRR repeat region" evidence="5">
    <location>
        <begin position="3"/>
        <end position="54"/>
    </location>
</feature>
<organism evidence="6 7">
    <name type="scientific">Chenopodium quinoa</name>
    <name type="common">Quinoa</name>
    <dbReference type="NCBI Taxonomy" id="63459"/>
    <lineage>
        <taxon>Eukaryota</taxon>
        <taxon>Viridiplantae</taxon>
        <taxon>Streptophyta</taxon>
        <taxon>Embryophyta</taxon>
        <taxon>Tracheophyta</taxon>
        <taxon>Spermatophyta</taxon>
        <taxon>Magnoliopsida</taxon>
        <taxon>eudicotyledons</taxon>
        <taxon>Gunneridae</taxon>
        <taxon>Pentapetalae</taxon>
        <taxon>Caryophyllales</taxon>
        <taxon>Chenopodiaceae</taxon>
        <taxon>Chenopodioideae</taxon>
        <taxon>Atripliceae</taxon>
        <taxon>Chenopodium</taxon>
    </lineage>
</organism>
<dbReference type="Pfam" id="PF00673">
    <property type="entry name" value="Ribosomal_L5_C"/>
    <property type="match status" value="1"/>
</dbReference>